<feature type="transmembrane region" description="Helical" evidence="1">
    <location>
        <begin position="39"/>
        <end position="61"/>
    </location>
</feature>
<reference evidence="2" key="1">
    <citation type="submission" date="2016-03" db="EMBL/GenBank/DDBJ databases">
        <title>Draft genome sequence of Rosellinia necatrix.</title>
        <authorList>
            <person name="Kanematsu S."/>
        </authorList>
    </citation>
    <scope>NUCLEOTIDE SEQUENCE [LARGE SCALE GENOMIC DNA]</scope>
    <source>
        <strain evidence="2">W97</strain>
    </source>
</reference>
<gene>
    <name evidence="2" type="ORF">SAMD00023353_0901130</name>
</gene>
<evidence type="ECO:0000256" key="1">
    <source>
        <dbReference type="SAM" id="Phobius"/>
    </source>
</evidence>
<keyword evidence="1" id="KW-1133">Transmembrane helix</keyword>
<keyword evidence="3" id="KW-1185">Reference proteome</keyword>
<name>A0A1W2THM4_ROSNE</name>
<accession>A0A1W2THM4</accession>
<evidence type="ECO:0000313" key="3">
    <source>
        <dbReference type="Proteomes" id="UP000054516"/>
    </source>
</evidence>
<dbReference type="OrthoDB" id="4768211at2759"/>
<dbReference type="Proteomes" id="UP000054516">
    <property type="component" value="Unassembled WGS sequence"/>
</dbReference>
<organism evidence="2">
    <name type="scientific">Rosellinia necatrix</name>
    <name type="common">White root-rot fungus</name>
    <dbReference type="NCBI Taxonomy" id="77044"/>
    <lineage>
        <taxon>Eukaryota</taxon>
        <taxon>Fungi</taxon>
        <taxon>Dikarya</taxon>
        <taxon>Ascomycota</taxon>
        <taxon>Pezizomycotina</taxon>
        <taxon>Sordariomycetes</taxon>
        <taxon>Xylariomycetidae</taxon>
        <taxon>Xylariales</taxon>
        <taxon>Xylariaceae</taxon>
        <taxon>Rosellinia</taxon>
    </lineage>
</organism>
<dbReference type="EMBL" id="DF977454">
    <property type="protein sequence ID" value="GAP87635.2"/>
    <property type="molecule type" value="Genomic_DNA"/>
</dbReference>
<keyword evidence="1" id="KW-0812">Transmembrane</keyword>
<protein>
    <submittedName>
        <fullName evidence="2">Uncharacterized protein</fullName>
    </submittedName>
</protein>
<keyword evidence="1" id="KW-0472">Membrane</keyword>
<feature type="transmembrane region" description="Helical" evidence="1">
    <location>
        <begin position="73"/>
        <end position="95"/>
    </location>
</feature>
<evidence type="ECO:0000313" key="2">
    <source>
        <dbReference type="EMBL" id="GAP87635.2"/>
    </source>
</evidence>
<dbReference type="AlphaFoldDB" id="A0A1W2THM4"/>
<proteinExistence type="predicted"/>
<sequence>MSWLMSLRTAGQLALSAIQLFARMLYVLSTPLRWPLYYIYTSIVFLLSPIWVMFSLGLRAVSFATNLMARLKYFYVYVGHFTVVNIMKCYSSWLLCCVQ</sequence>